<dbReference type="InterPro" id="IPR013815">
    <property type="entry name" value="ATP_grasp_subdomain_1"/>
</dbReference>
<feature type="region of interest" description="Disordered" evidence="1">
    <location>
        <begin position="753"/>
        <end position="803"/>
    </location>
</feature>
<dbReference type="SUPFAM" id="SSF52009">
    <property type="entry name" value="Phosphohistidine domain"/>
    <property type="match status" value="1"/>
</dbReference>
<protein>
    <submittedName>
        <fullName evidence="4">Phosphoenolpyruvate synthase</fullName>
    </submittedName>
</protein>
<dbReference type="RefSeq" id="WP_167928947.1">
    <property type="nucleotide sequence ID" value="NZ_JAATVY010000043.1"/>
</dbReference>
<dbReference type="Pfam" id="PF01326">
    <property type="entry name" value="PPDK_N"/>
    <property type="match status" value="1"/>
</dbReference>
<dbReference type="Gene3D" id="3.30.1490.20">
    <property type="entry name" value="ATP-grasp fold, A domain"/>
    <property type="match status" value="1"/>
</dbReference>
<dbReference type="PANTHER" id="PTHR43615">
    <property type="entry name" value="PHOSPHOENOLPYRUVATE SYNTHASE-RELATED"/>
    <property type="match status" value="1"/>
</dbReference>
<dbReference type="InterPro" id="IPR036637">
    <property type="entry name" value="Phosphohistidine_dom_sf"/>
</dbReference>
<dbReference type="PANTHER" id="PTHR43615:SF1">
    <property type="entry name" value="PPDK_N DOMAIN-CONTAINING PROTEIN"/>
    <property type="match status" value="1"/>
</dbReference>
<dbReference type="SUPFAM" id="SSF56059">
    <property type="entry name" value="Glutathione synthetase ATP-binding domain-like"/>
    <property type="match status" value="1"/>
</dbReference>
<dbReference type="InterPro" id="IPR008279">
    <property type="entry name" value="PEP-util_enz_mobile_dom"/>
</dbReference>
<evidence type="ECO:0000256" key="1">
    <source>
        <dbReference type="SAM" id="MobiDB-lite"/>
    </source>
</evidence>
<evidence type="ECO:0000259" key="3">
    <source>
        <dbReference type="Pfam" id="PF01326"/>
    </source>
</evidence>
<name>A0ABX0Y7N9_9ACTN</name>
<gene>
    <name evidence="4" type="ORF">HC031_30660</name>
</gene>
<organism evidence="4 5">
    <name type="scientific">Planosporangium thailandense</name>
    <dbReference type="NCBI Taxonomy" id="765197"/>
    <lineage>
        <taxon>Bacteria</taxon>
        <taxon>Bacillati</taxon>
        <taxon>Actinomycetota</taxon>
        <taxon>Actinomycetes</taxon>
        <taxon>Micromonosporales</taxon>
        <taxon>Micromonosporaceae</taxon>
        <taxon>Planosporangium</taxon>
    </lineage>
</organism>
<feature type="compositionally biased region" description="Basic and acidic residues" evidence="1">
    <location>
        <begin position="753"/>
        <end position="762"/>
    </location>
</feature>
<evidence type="ECO:0000313" key="5">
    <source>
        <dbReference type="Proteomes" id="UP000722989"/>
    </source>
</evidence>
<dbReference type="EMBL" id="JAATVY010000043">
    <property type="protein sequence ID" value="NJC74043.1"/>
    <property type="molecule type" value="Genomic_DNA"/>
</dbReference>
<proteinExistence type="predicted"/>
<feature type="domain" description="PEP-utilising enzyme mobile" evidence="2">
    <location>
        <begin position="834"/>
        <end position="901"/>
    </location>
</feature>
<keyword evidence="5" id="KW-1185">Reference proteome</keyword>
<feature type="domain" description="Pyruvate phosphate dikinase AMP/ATP-binding" evidence="3">
    <location>
        <begin position="21"/>
        <end position="316"/>
    </location>
</feature>
<dbReference type="Proteomes" id="UP000722989">
    <property type="component" value="Unassembled WGS sequence"/>
</dbReference>
<sequence length="911" mass="99013">MSRPHVLDRHSGADAVAHWGGGKAANLHRLCAAGFDVPEWTVLGTDVFAAYREVTGLGARVDALLAAWERGDGDPEEVAAVIRRAFAETPLDPASRAAVADAYVGIGGGAAAVRSSAAGEDSDQLSFAGQYDSFLNVVGVDAVAGRVRDCWASAYSSRALVYRRLHGLSSEPAGMAVVVQRLVPADVSGVLFTANIRVRPRHEMLVSAVYGLGEGLVSGAVDADTITLDRATGAVTAVVVGEKRDRVMAGPAPGCRTVAVDPQRRAEPALTPAQIDALRTTGERIEALYGRPQDIEWAFADGRLYLLQSRPITATVEGDGGGDVRVWDNSNIIESYGEVTAPLTFSFARHMYGRLYREYCSLLGVPRSQLALMDSGFASMLGYFDGRVYYNVLNWTKVIGLLPAYRVNRRILAAAMGVPETPTETGHRPRPLQYDSALLTAVVRTRIAVTFGWYCLTVKGSVARFLRQFDEVYREFDGLDYDAMPAAEVYRHFTAVERTLLARWGRMAVLDNVVMLSYAVLYALTGRWLPDAPEWFLWHVVKVGDDVESALPARRLTELARQLRDQPRLAAVVRERSAEDAYAWLRAEPGPDAAWLRAELARYVREFGYRSANELKLEEPDLRADPTPLMSMLRDALSSEASPDAAGAAGSAGAAGPGGEDADAYLDARLRGPRRWTYERARGFVRTALRERERVRFARTRAFGMARRMFTAIGADLARTGVLAQPRDVFFLRLEELRDLFTATTDHRELRPLAQLRRDQQARQRRLPAPPPRFVTVGGPYASARRPDAPPAGRHAAPASADGQAAVLRGTPSSPGVVVGEARVADRPRDVGANIVVTYRTDPGWVGALSSATALLIERGSPLSHVAIVARELGVPTVVQIPELTARIRSGMRLTVDGAQGTVEIHSGEAS</sequence>
<dbReference type="Gene3D" id="3.30.470.20">
    <property type="entry name" value="ATP-grasp fold, B domain"/>
    <property type="match status" value="1"/>
</dbReference>
<dbReference type="InterPro" id="IPR002192">
    <property type="entry name" value="PPDK_AMP/ATP-bd"/>
</dbReference>
<reference evidence="4 5" key="1">
    <citation type="submission" date="2020-03" db="EMBL/GenBank/DDBJ databases">
        <title>WGS of the type strain of Planosporangium spp.</title>
        <authorList>
            <person name="Thawai C."/>
        </authorList>
    </citation>
    <scope>NUCLEOTIDE SEQUENCE [LARGE SCALE GENOMIC DNA]</scope>
    <source>
        <strain evidence="4 5">TBRC 5610</strain>
    </source>
</reference>
<dbReference type="Pfam" id="PF00391">
    <property type="entry name" value="PEP-utilizers"/>
    <property type="match status" value="1"/>
</dbReference>
<evidence type="ECO:0000313" key="4">
    <source>
        <dbReference type="EMBL" id="NJC74043.1"/>
    </source>
</evidence>
<dbReference type="InterPro" id="IPR051549">
    <property type="entry name" value="PEP_Utilizing_Enz"/>
</dbReference>
<dbReference type="NCBIfam" id="NF004881">
    <property type="entry name" value="PRK06241.2-2"/>
    <property type="match status" value="1"/>
</dbReference>
<accession>A0ABX0Y7N9</accession>
<evidence type="ECO:0000259" key="2">
    <source>
        <dbReference type="Pfam" id="PF00391"/>
    </source>
</evidence>
<comment type="caution">
    <text evidence="4">The sequence shown here is derived from an EMBL/GenBank/DDBJ whole genome shotgun (WGS) entry which is preliminary data.</text>
</comment>
<dbReference type="Gene3D" id="3.50.30.10">
    <property type="entry name" value="Phosphohistidine domain"/>
    <property type="match status" value="1"/>
</dbReference>